<gene>
    <name evidence="1" type="ORF">A2626_02330</name>
</gene>
<sequence>MIIVILLVIAFFILIKEYLVKIPAGFSLYRNSKMGVSFAYPVNWFMEDKIKDETIVITPPDYDKDNICPLGFNVLIRKKPADLNYNGDEVLSEQFWLF</sequence>
<evidence type="ECO:0000313" key="1">
    <source>
        <dbReference type="EMBL" id="OGZ19415.1"/>
    </source>
</evidence>
<protein>
    <submittedName>
        <fullName evidence="1">Uncharacterized protein</fullName>
    </submittedName>
</protein>
<organism evidence="1 2">
    <name type="scientific">Candidatus Nealsonbacteria bacterium RIFCSPHIGHO2_01_FULL_38_55</name>
    <dbReference type="NCBI Taxonomy" id="1801664"/>
    <lineage>
        <taxon>Bacteria</taxon>
        <taxon>Candidatus Nealsoniibacteriota</taxon>
    </lineage>
</organism>
<dbReference type="AlphaFoldDB" id="A0A1G2E103"/>
<dbReference type="EMBL" id="MHLZ01000033">
    <property type="protein sequence ID" value="OGZ19415.1"/>
    <property type="molecule type" value="Genomic_DNA"/>
</dbReference>
<proteinExistence type="predicted"/>
<comment type="caution">
    <text evidence="1">The sequence shown here is derived from an EMBL/GenBank/DDBJ whole genome shotgun (WGS) entry which is preliminary data.</text>
</comment>
<accession>A0A1G2E103</accession>
<name>A0A1G2E103_9BACT</name>
<dbReference type="Proteomes" id="UP000177360">
    <property type="component" value="Unassembled WGS sequence"/>
</dbReference>
<evidence type="ECO:0000313" key="2">
    <source>
        <dbReference type="Proteomes" id="UP000177360"/>
    </source>
</evidence>
<reference evidence="1 2" key="1">
    <citation type="journal article" date="2016" name="Nat. Commun.">
        <title>Thousands of microbial genomes shed light on interconnected biogeochemical processes in an aquifer system.</title>
        <authorList>
            <person name="Anantharaman K."/>
            <person name="Brown C.T."/>
            <person name="Hug L.A."/>
            <person name="Sharon I."/>
            <person name="Castelle C.J."/>
            <person name="Probst A.J."/>
            <person name="Thomas B.C."/>
            <person name="Singh A."/>
            <person name="Wilkins M.J."/>
            <person name="Karaoz U."/>
            <person name="Brodie E.L."/>
            <person name="Williams K.H."/>
            <person name="Hubbard S.S."/>
            <person name="Banfield J.F."/>
        </authorList>
    </citation>
    <scope>NUCLEOTIDE SEQUENCE [LARGE SCALE GENOMIC DNA]</scope>
</reference>